<evidence type="ECO:0000313" key="2">
    <source>
        <dbReference type="Proteomes" id="UP001303473"/>
    </source>
</evidence>
<dbReference type="PANTHER" id="PTHR37535">
    <property type="entry name" value="FLUG DOMAIN PROTEIN"/>
    <property type="match status" value="1"/>
</dbReference>
<dbReference type="Proteomes" id="UP001303473">
    <property type="component" value="Unassembled WGS sequence"/>
</dbReference>
<dbReference type="InterPro" id="IPR021842">
    <property type="entry name" value="DUF3435"/>
</dbReference>
<sequence>MDGKILFNIGNWIPIVLVLEFGLDSSIKNKSGLYDVFVHKILRAEIALALIVISATVTRLNALIEKLCYKDVKFHMFPPTLSSKRARIGIVVTLRKIKQTTGKLKLKKYSFHEEDTLLRDPILYILSLTFTNGAFKNDFKSPEDIYDLNVLKEEWRDKLIFRDIKSLGKKVTIALNQALPCGKVRKFLIKLGRALSYEKLLKWYDLRRGFKKKLNKALTLKEQIVFGSEPRLIRRNDVLINLTEEQRAEISNNKKLLKLKRRKKGRGAELRERYNRFTRQADTLRKTLHDNRLTRAIYKFHALRDSEEIAR</sequence>
<dbReference type="PANTHER" id="PTHR37535:SF3">
    <property type="entry name" value="FLUG DOMAIN-CONTAINING PROTEIN"/>
    <property type="match status" value="1"/>
</dbReference>
<name>A0AAN6MV22_9PEZI</name>
<reference evidence="2" key="1">
    <citation type="journal article" date="2023" name="Mol. Phylogenet. Evol.">
        <title>Genome-scale phylogeny and comparative genomics of the fungal order Sordariales.</title>
        <authorList>
            <person name="Hensen N."/>
            <person name="Bonometti L."/>
            <person name="Westerberg I."/>
            <person name="Brannstrom I.O."/>
            <person name="Guillou S."/>
            <person name="Cros-Aarteil S."/>
            <person name="Calhoun S."/>
            <person name="Haridas S."/>
            <person name="Kuo A."/>
            <person name="Mondo S."/>
            <person name="Pangilinan J."/>
            <person name="Riley R."/>
            <person name="LaButti K."/>
            <person name="Andreopoulos B."/>
            <person name="Lipzen A."/>
            <person name="Chen C."/>
            <person name="Yan M."/>
            <person name="Daum C."/>
            <person name="Ng V."/>
            <person name="Clum A."/>
            <person name="Steindorff A."/>
            <person name="Ohm R.A."/>
            <person name="Martin F."/>
            <person name="Silar P."/>
            <person name="Natvig D.O."/>
            <person name="Lalanne C."/>
            <person name="Gautier V."/>
            <person name="Ament-Velasquez S.L."/>
            <person name="Kruys A."/>
            <person name="Hutchinson M.I."/>
            <person name="Powell A.J."/>
            <person name="Barry K."/>
            <person name="Miller A.N."/>
            <person name="Grigoriev I.V."/>
            <person name="Debuchy R."/>
            <person name="Gladieux P."/>
            <person name="Hiltunen Thoren M."/>
            <person name="Johannesson H."/>
        </authorList>
    </citation>
    <scope>NUCLEOTIDE SEQUENCE [LARGE SCALE GENOMIC DNA]</scope>
    <source>
        <strain evidence="2">CBS 340.73</strain>
    </source>
</reference>
<protein>
    <submittedName>
        <fullName evidence="1">Uncharacterized protein</fullName>
    </submittedName>
</protein>
<organism evidence="1 2">
    <name type="scientific">Diplogelasinospora grovesii</name>
    <dbReference type="NCBI Taxonomy" id="303347"/>
    <lineage>
        <taxon>Eukaryota</taxon>
        <taxon>Fungi</taxon>
        <taxon>Dikarya</taxon>
        <taxon>Ascomycota</taxon>
        <taxon>Pezizomycotina</taxon>
        <taxon>Sordariomycetes</taxon>
        <taxon>Sordariomycetidae</taxon>
        <taxon>Sordariales</taxon>
        <taxon>Diplogelasinosporaceae</taxon>
        <taxon>Diplogelasinospora</taxon>
    </lineage>
</organism>
<accession>A0AAN6MV22</accession>
<keyword evidence="2" id="KW-1185">Reference proteome</keyword>
<gene>
    <name evidence="1" type="ORF">QBC46DRAFT_368499</name>
</gene>
<dbReference type="AlphaFoldDB" id="A0AAN6MV22"/>
<evidence type="ECO:0000313" key="1">
    <source>
        <dbReference type="EMBL" id="KAK3933970.1"/>
    </source>
</evidence>
<dbReference type="Pfam" id="PF11917">
    <property type="entry name" value="DUF3435"/>
    <property type="match status" value="1"/>
</dbReference>
<dbReference type="EMBL" id="MU854044">
    <property type="protein sequence ID" value="KAK3933970.1"/>
    <property type="molecule type" value="Genomic_DNA"/>
</dbReference>
<comment type="caution">
    <text evidence="1">The sequence shown here is derived from an EMBL/GenBank/DDBJ whole genome shotgun (WGS) entry which is preliminary data.</text>
</comment>
<proteinExistence type="predicted"/>